<comment type="caution">
    <text evidence="2">The sequence shown here is derived from an EMBL/GenBank/DDBJ whole genome shotgun (WGS) entry which is preliminary data.</text>
</comment>
<feature type="region of interest" description="Disordered" evidence="1">
    <location>
        <begin position="1"/>
        <end position="45"/>
    </location>
</feature>
<reference evidence="2 3" key="1">
    <citation type="journal article" date="2018" name="Sci. Rep.">
        <title>Comparative analysis of the Pocillopora damicornis genome highlights role of immune system in coral evolution.</title>
        <authorList>
            <person name="Cunning R."/>
            <person name="Bay R.A."/>
            <person name="Gillette P."/>
            <person name="Baker A.C."/>
            <person name="Traylor-Knowles N."/>
        </authorList>
    </citation>
    <scope>NUCLEOTIDE SEQUENCE [LARGE SCALE GENOMIC DNA]</scope>
    <source>
        <strain evidence="2">RSMAS</strain>
        <tissue evidence="2">Whole animal</tissue>
    </source>
</reference>
<dbReference type="Proteomes" id="UP000275408">
    <property type="component" value="Unassembled WGS sequence"/>
</dbReference>
<dbReference type="EMBL" id="RCHS01003794">
    <property type="protein sequence ID" value="RMX39623.1"/>
    <property type="molecule type" value="Genomic_DNA"/>
</dbReference>
<gene>
    <name evidence="2" type="ORF">pdam_00003964</name>
</gene>
<organism evidence="2 3">
    <name type="scientific">Pocillopora damicornis</name>
    <name type="common">Cauliflower coral</name>
    <name type="synonym">Millepora damicornis</name>
    <dbReference type="NCBI Taxonomy" id="46731"/>
    <lineage>
        <taxon>Eukaryota</taxon>
        <taxon>Metazoa</taxon>
        <taxon>Cnidaria</taxon>
        <taxon>Anthozoa</taxon>
        <taxon>Hexacorallia</taxon>
        <taxon>Scleractinia</taxon>
        <taxon>Astrocoeniina</taxon>
        <taxon>Pocilloporidae</taxon>
        <taxon>Pocillopora</taxon>
    </lineage>
</organism>
<feature type="compositionally biased region" description="Basic and acidic residues" evidence="1">
    <location>
        <begin position="11"/>
        <end position="31"/>
    </location>
</feature>
<evidence type="ECO:0000256" key="1">
    <source>
        <dbReference type="SAM" id="MobiDB-lite"/>
    </source>
</evidence>
<evidence type="ECO:0000313" key="2">
    <source>
        <dbReference type="EMBL" id="RMX39623.1"/>
    </source>
</evidence>
<sequence length="455" mass="51537">MLTRQLSNSRKKTDPTELGRRRSGDGGEKDSGSIMPQNGLSWCGRGFDEETMASTRNSGQRFFESDRAVEMMTFPPMSRVSKHGESNNRLISSCSSHRSNAVKNGVDENTERLSHFPARRASFQASIQGLSLLKMPDREITRNRSFSDSQAEDTTRMTDKQRSKLERLKLQIFEDNTKRKWGRKVSGNKATDSTHTDVTEETKLPVLIGESMEHHLRSHETPIMVLKPLSMFASRSDLEPTDRGTTLQNQNFGRDAVFKLARHDSASDKFDAPLDMDPLTSTYYENHQVSKQNSNGHDFELSPPSVAEEGDFESITVVMGRLRTRSEPGDLASRKVSMVHQLQTRTRSENNELKTKVQSFVKKPLPALPPSTLRVKKQIISEVTGHSISGTHANTTSLPRERREGTVNIHTCPNLNMFSDRSWMYQDISRNRHRYIRGPATPVPPVDFVFRKDKS</sequence>
<dbReference type="OrthoDB" id="5977084at2759"/>
<feature type="region of interest" description="Disordered" evidence="1">
    <location>
        <begin position="142"/>
        <end position="163"/>
    </location>
</feature>
<feature type="compositionally biased region" description="Basic and acidic residues" evidence="1">
    <location>
        <begin position="153"/>
        <end position="163"/>
    </location>
</feature>
<name>A0A3M6TE29_POCDA</name>
<dbReference type="AlphaFoldDB" id="A0A3M6TE29"/>
<proteinExistence type="predicted"/>
<protein>
    <submittedName>
        <fullName evidence="2">Uncharacterized protein</fullName>
    </submittedName>
</protein>
<keyword evidence="3" id="KW-1185">Reference proteome</keyword>
<accession>A0A3M6TE29</accession>
<evidence type="ECO:0000313" key="3">
    <source>
        <dbReference type="Proteomes" id="UP000275408"/>
    </source>
</evidence>